<sequence length="170" mass="18262">TRKRRLIWFVSIVSTFDMWLCFTRVPSCCVCGICCLVVMIVVVVVRFPCSAASVIPRCFLPFPPLFPSRPRPLPLSRARARRISRAPPDGPLQGPLTLDLPAPEALDRWGGPAMQTPRAEPEPTISSGACAPMLLGCPRPPSRGGRRAGGAGGAARRRGGCREAQAAGFL</sequence>
<keyword evidence="2" id="KW-0472">Membrane</keyword>
<evidence type="ECO:0000313" key="4">
    <source>
        <dbReference type="Proteomes" id="UP001189429"/>
    </source>
</evidence>
<comment type="caution">
    <text evidence="3">The sequence shown here is derived from an EMBL/GenBank/DDBJ whole genome shotgun (WGS) entry which is preliminary data.</text>
</comment>
<feature type="transmembrane region" description="Helical" evidence="2">
    <location>
        <begin position="29"/>
        <end position="48"/>
    </location>
</feature>
<evidence type="ECO:0000256" key="2">
    <source>
        <dbReference type="SAM" id="Phobius"/>
    </source>
</evidence>
<feature type="non-terminal residue" evidence="3">
    <location>
        <position position="1"/>
    </location>
</feature>
<keyword evidence="4" id="KW-1185">Reference proteome</keyword>
<dbReference type="EMBL" id="CAUYUJ010014836">
    <property type="protein sequence ID" value="CAK0846590.1"/>
    <property type="molecule type" value="Genomic_DNA"/>
</dbReference>
<dbReference type="Proteomes" id="UP001189429">
    <property type="component" value="Unassembled WGS sequence"/>
</dbReference>
<organism evidence="3 4">
    <name type="scientific">Prorocentrum cordatum</name>
    <dbReference type="NCBI Taxonomy" id="2364126"/>
    <lineage>
        <taxon>Eukaryota</taxon>
        <taxon>Sar</taxon>
        <taxon>Alveolata</taxon>
        <taxon>Dinophyceae</taxon>
        <taxon>Prorocentrales</taxon>
        <taxon>Prorocentraceae</taxon>
        <taxon>Prorocentrum</taxon>
    </lineage>
</organism>
<evidence type="ECO:0000313" key="3">
    <source>
        <dbReference type="EMBL" id="CAK0846590.1"/>
    </source>
</evidence>
<accession>A0ABN9TKT3</accession>
<feature type="region of interest" description="Disordered" evidence="1">
    <location>
        <begin position="137"/>
        <end position="170"/>
    </location>
</feature>
<reference evidence="3" key="1">
    <citation type="submission" date="2023-10" db="EMBL/GenBank/DDBJ databases">
        <authorList>
            <person name="Chen Y."/>
            <person name="Shah S."/>
            <person name="Dougan E. K."/>
            <person name="Thang M."/>
            <person name="Chan C."/>
        </authorList>
    </citation>
    <scope>NUCLEOTIDE SEQUENCE [LARGE SCALE GENOMIC DNA]</scope>
</reference>
<name>A0ABN9TKT3_9DINO</name>
<evidence type="ECO:0000256" key="1">
    <source>
        <dbReference type="SAM" id="MobiDB-lite"/>
    </source>
</evidence>
<protein>
    <submittedName>
        <fullName evidence="3">Uncharacterized protein</fullName>
    </submittedName>
</protein>
<keyword evidence="2" id="KW-1133">Transmembrane helix</keyword>
<keyword evidence="2" id="KW-0812">Transmembrane</keyword>
<gene>
    <name evidence="3" type="ORF">PCOR1329_LOCUS40053</name>
</gene>
<proteinExistence type="predicted"/>